<dbReference type="STRING" id="443144.GM21_1870"/>
<dbReference type="GO" id="GO:0000155">
    <property type="term" value="F:phosphorelay sensor kinase activity"/>
    <property type="evidence" value="ECO:0007669"/>
    <property type="project" value="InterPro"/>
</dbReference>
<dbReference type="KEGG" id="gem:GM21_1870"/>
<dbReference type="Pfam" id="PF00512">
    <property type="entry name" value="HisKA"/>
    <property type="match status" value="1"/>
</dbReference>
<dbReference type="SMART" id="SM00387">
    <property type="entry name" value="HATPase_c"/>
    <property type="match status" value="1"/>
</dbReference>
<keyword evidence="4" id="KW-0472">Membrane</keyword>
<dbReference type="eggNOG" id="COG4191">
    <property type="taxonomic scope" value="Bacteria"/>
</dbReference>
<protein>
    <recommendedName>
        <fullName evidence="2">histidine kinase</fullName>
        <ecNumber evidence="2">2.7.13.3</ecNumber>
    </recommendedName>
</protein>
<sequence>MTGCEEAQTHAKIWPYLVLMLGILFSSLMPAAPVAAREHPKTPQHVLILHSYHPGLPWTDRVMAGIQSVLGQPGRQINIDVEYLDTKRHSDPAYFSHVLDTILHYKFKDRSYDLVLVSDNEALNFALGHRDGLFRRTPIVFCGVNSAVPVLADKIEGVTGVYADPDFTGVVSQALALHPATRQIVVIGSTRELSDRINLKQLQALGPAAAPKVAFDFWNNLPADMLRERLAALGAGSIVIINGSITDRTGSLLSFNDQTKLVRSATNVPIYSFWDVYLGAGIVGGPLVAAHKQGTLAAMIAWRVLDGEKASSVPIVHPDQVPYSFDYNELIRLGIPLQKLPEQHLLFNAPASSYQISKSHFWISVAAVSCLLGVALLLTWSIVQRRRAETGLRESEQKFRELAQQFQIVLDGIPDSITLISKEMKVIWSNKGAVNSVTSHPPSIPLEDCCNLLYNRTSICDNCPAVKAFISATAEESIITTPDQRILEVQAFPVSGGAQEISYVILLASDITEKTRLLDETTRTKRLAALGELAAGVAHEINNPNALILFNADLVKKACGDAAPILMRHYDEHGDFTLAGIPYVEMRDEMPHLFSEMFESADRIKRIVNDLRDFARADAPDLREMVDLNQRVESSIRLVGNAIKTATDKLSVELAENLPPFVGNPQHIEQVTVNLIMNACQALPDKERGIHISTWFSKERNSSVITVRDEGIGIGKKDISQITDPFFTTKRAIGGSGLGLSVSMRIVRNYGGSLEFSSELYKGTTVHLYLPVKQEAIEV</sequence>
<dbReference type="SUPFAM" id="SSF55874">
    <property type="entry name" value="ATPase domain of HSP90 chaperone/DNA topoisomerase II/histidine kinase"/>
    <property type="match status" value="1"/>
</dbReference>
<dbReference type="eggNOG" id="COG2984">
    <property type="taxonomic scope" value="Bacteria"/>
</dbReference>
<evidence type="ECO:0000256" key="2">
    <source>
        <dbReference type="ARBA" id="ARBA00012438"/>
    </source>
</evidence>
<dbReference type="CDD" id="cd00082">
    <property type="entry name" value="HisKA"/>
    <property type="match status" value="1"/>
</dbReference>
<dbReference type="EMBL" id="CP001661">
    <property type="protein sequence ID" value="ACT17923.1"/>
    <property type="molecule type" value="Genomic_DNA"/>
</dbReference>
<comment type="catalytic activity">
    <reaction evidence="1">
        <text>ATP + protein L-histidine = ADP + protein N-phospho-L-histidine.</text>
        <dbReference type="EC" id="2.7.13.3"/>
    </reaction>
</comment>
<dbReference type="InterPro" id="IPR005467">
    <property type="entry name" value="His_kinase_dom"/>
</dbReference>
<dbReference type="OrthoDB" id="5291281at2"/>
<dbReference type="InterPro" id="IPR036097">
    <property type="entry name" value="HisK_dim/P_sf"/>
</dbReference>
<keyword evidence="6" id="KW-0418">Kinase</keyword>
<dbReference type="PRINTS" id="PR00344">
    <property type="entry name" value="BCTRLSENSOR"/>
</dbReference>
<keyword evidence="3" id="KW-0597">Phosphoprotein</keyword>
<gene>
    <name evidence="6" type="ordered locus">GM21_1870</name>
</gene>
<dbReference type="AlphaFoldDB" id="C6E757"/>
<name>C6E757_GEOSM</name>
<keyword evidence="4" id="KW-0812">Transmembrane</keyword>
<dbReference type="Gene3D" id="3.30.565.10">
    <property type="entry name" value="Histidine kinase-like ATPase, C-terminal domain"/>
    <property type="match status" value="1"/>
</dbReference>
<dbReference type="InterPro" id="IPR004358">
    <property type="entry name" value="Sig_transdc_His_kin-like_C"/>
</dbReference>
<dbReference type="PANTHER" id="PTHR43065">
    <property type="entry name" value="SENSOR HISTIDINE KINASE"/>
    <property type="match status" value="1"/>
</dbReference>
<dbReference type="Gene3D" id="3.40.50.2300">
    <property type="match status" value="2"/>
</dbReference>
<keyword evidence="6" id="KW-0808">Transferase</keyword>
<evidence type="ECO:0000256" key="1">
    <source>
        <dbReference type="ARBA" id="ARBA00000085"/>
    </source>
</evidence>
<evidence type="ECO:0000313" key="6">
    <source>
        <dbReference type="EMBL" id="ACT17923.1"/>
    </source>
</evidence>
<dbReference type="Gene3D" id="1.10.287.130">
    <property type="match status" value="1"/>
</dbReference>
<dbReference type="Pfam" id="PF02518">
    <property type="entry name" value="HATPase_c"/>
    <property type="match status" value="1"/>
</dbReference>
<dbReference type="Gene3D" id="3.30.450.20">
    <property type="entry name" value="PAS domain"/>
    <property type="match status" value="1"/>
</dbReference>
<keyword evidence="4" id="KW-1133">Transmembrane helix</keyword>
<dbReference type="HOGENOM" id="CLU_000445_89_20_7"/>
<dbReference type="SUPFAM" id="SSF47384">
    <property type="entry name" value="Homodimeric domain of signal transducing histidine kinase"/>
    <property type="match status" value="1"/>
</dbReference>
<dbReference type="SMART" id="SM00388">
    <property type="entry name" value="HisKA"/>
    <property type="match status" value="1"/>
</dbReference>
<reference evidence="6" key="1">
    <citation type="submission" date="2009-07" db="EMBL/GenBank/DDBJ databases">
        <title>Complete sequence of Geobacter sp. M21.</title>
        <authorList>
            <consortium name="US DOE Joint Genome Institute"/>
            <person name="Lucas S."/>
            <person name="Copeland A."/>
            <person name="Lapidus A."/>
            <person name="Glavina del Rio T."/>
            <person name="Dalin E."/>
            <person name="Tice H."/>
            <person name="Bruce D."/>
            <person name="Goodwin L."/>
            <person name="Pitluck S."/>
            <person name="Saunders E."/>
            <person name="Brettin T."/>
            <person name="Detter J.C."/>
            <person name="Han C."/>
            <person name="Larimer F."/>
            <person name="Land M."/>
            <person name="Hauser L."/>
            <person name="Kyrpides N."/>
            <person name="Ovchinnikova G."/>
            <person name="Lovley D."/>
        </authorList>
    </citation>
    <scope>NUCLEOTIDE SEQUENCE [LARGE SCALE GENOMIC DNA]</scope>
    <source>
        <strain evidence="6">M21</strain>
    </source>
</reference>
<feature type="domain" description="Histidine kinase" evidence="5">
    <location>
        <begin position="536"/>
        <end position="774"/>
    </location>
</feature>
<proteinExistence type="predicted"/>
<organism evidence="6">
    <name type="scientific">Geobacter sp. (strain M21)</name>
    <dbReference type="NCBI Taxonomy" id="443144"/>
    <lineage>
        <taxon>Bacteria</taxon>
        <taxon>Pseudomonadati</taxon>
        <taxon>Thermodesulfobacteriota</taxon>
        <taxon>Desulfuromonadia</taxon>
        <taxon>Geobacterales</taxon>
        <taxon>Geobacteraceae</taxon>
        <taxon>Geobacter</taxon>
    </lineage>
</organism>
<dbReference type="InterPro" id="IPR036890">
    <property type="entry name" value="HATPase_C_sf"/>
</dbReference>
<feature type="transmembrane region" description="Helical" evidence="4">
    <location>
        <begin position="361"/>
        <end position="383"/>
    </location>
</feature>
<evidence type="ECO:0000256" key="3">
    <source>
        <dbReference type="ARBA" id="ARBA00022553"/>
    </source>
</evidence>
<dbReference type="InterPro" id="IPR003594">
    <property type="entry name" value="HATPase_dom"/>
</dbReference>
<dbReference type="PANTHER" id="PTHR43065:SF42">
    <property type="entry name" value="TWO-COMPONENT SENSOR PPRA"/>
    <property type="match status" value="1"/>
</dbReference>
<evidence type="ECO:0000256" key="4">
    <source>
        <dbReference type="SAM" id="Phobius"/>
    </source>
</evidence>
<accession>C6E757</accession>
<dbReference type="EC" id="2.7.13.3" evidence="2"/>
<dbReference type="PROSITE" id="PS50109">
    <property type="entry name" value="HIS_KIN"/>
    <property type="match status" value="1"/>
</dbReference>
<dbReference type="InterPro" id="IPR003661">
    <property type="entry name" value="HisK_dim/P_dom"/>
</dbReference>
<evidence type="ECO:0000259" key="5">
    <source>
        <dbReference type="PROSITE" id="PS50109"/>
    </source>
</evidence>